<reference evidence="3 4" key="1">
    <citation type="submission" date="2024-09" db="EMBL/GenBank/DDBJ databases">
        <title>Floridaenema gen nov. (Aerosakkonemataceae, Aerosakkonematales ord. nov., Cyanobacteria) from benthic tropical and subtropical fresh waters, with the description of four new species.</title>
        <authorList>
            <person name="Moretto J.A."/>
            <person name="Berthold D.E."/>
            <person name="Lefler F.W."/>
            <person name="Huang I.-S."/>
            <person name="Laughinghouse H. IV."/>
        </authorList>
    </citation>
    <scope>NUCLEOTIDE SEQUENCE [LARGE SCALE GENOMIC DNA]</scope>
    <source>
        <strain evidence="3 4">BLCC-F154</strain>
    </source>
</reference>
<feature type="compositionally biased region" description="Low complexity" evidence="1">
    <location>
        <begin position="586"/>
        <end position="621"/>
    </location>
</feature>
<evidence type="ECO:0000256" key="2">
    <source>
        <dbReference type="SAM" id="Phobius"/>
    </source>
</evidence>
<feature type="transmembrane region" description="Helical" evidence="2">
    <location>
        <begin position="394"/>
        <end position="416"/>
    </location>
</feature>
<feature type="transmembrane region" description="Helical" evidence="2">
    <location>
        <begin position="428"/>
        <end position="451"/>
    </location>
</feature>
<feature type="compositionally biased region" description="Polar residues" evidence="1">
    <location>
        <begin position="560"/>
        <end position="585"/>
    </location>
</feature>
<dbReference type="RefSeq" id="WP_413259849.1">
    <property type="nucleotide sequence ID" value="NZ_JBHFNS010000087.1"/>
</dbReference>
<dbReference type="EMBL" id="JBHFNS010000087">
    <property type="protein sequence ID" value="MFB2938368.1"/>
    <property type="molecule type" value="Genomic_DNA"/>
</dbReference>
<protein>
    <recommendedName>
        <fullName evidence="5">Phage-related protein</fullName>
    </recommendedName>
</protein>
<keyword evidence="2" id="KW-1133">Transmembrane helix</keyword>
<keyword evidence="4" id="KW-1185">Reference proteome</keyword>
<proteinExistence type="predicted"/>
<evidence type="ECO:0000256" key="1">
    <source>
        <dbReference type="SAM" id="MobiDB-lite"/>
    </source>
</evidence>
<sequence length="763" mass="82082">MAQNTVTVNLVANNFVTGAIQNIKNSIGSLSGTANSFAANFMANLSMVGLNLAINKVRELGSTIVETSKLQTTMLATASDVGTNLGVGFDKAKNVVAQTNEEIAKMAAALPGTTAGYNAVFNSLAGTLAKQFRGDTEQFSQVAMDITKRVGVLASIRNVDPGQSGAVIERLINGSSGFAELAQNDILQKNAVFKQALIDQMTALGIDQKQWKQLSNDVRLGIVRKALTVATPDTLIDAFNGTVDSTIESIKSNLFDPMIGVFGFLRKVPSAEGRTVIDAVQGFLQAWLGFSESMGKLASRLGFNFDPLEPLIGVIDFLADIGNTAHLLIADSPQKVFKNLSDNVEDWVKNFSNNFTDAIASLPKVDPVAVGYFFAQVVNQVNDLFNSVLNNTDWSALGFAVGDFIGKAIVTFGAYLVSRDWSDIGQQFFAVVMAVLKLLGGVILGALNGLLSAVRTNLYEAAIRPLQDIENVVNQTWQGIIRFFKGLYDKVTSWLTDIVNQLKPQNVLSNLGAAVIPQPVQQAVSSATQGVSGIGQAVIDAVTAPIKGLGNLGQGLLNRVTGQQNKPTTDQNRPNNNQVRPTVNQSTNTVNQRSVTNNTRTVNQNTVSNTRNTTNNNRTTTTVDQRRVSNTVNQNRSVVNPVPQVRPVSINNNPKIQVNLPNVLASLPRQLTGISSITPLTTGRTNPTAQNRVNQSLVNPVAALPIRQPQVQNNTTRTQQVNHFNPQVNVEMTGTDANPDAVAQAVMDRITVGYRSFLRQQIA</sequence>
<gene>
    <name evidence="3" type="ORF">ACE1B6_24235</name>
</gene>
<evidence type="ECO:0000313" key="4">
    <source>
        <dbReference type="Proteomes" id="UP001576776"/>
    </source>
</evidence>
<keyword evidence="2" id="KW-0812">Transmembrane</keyword>
<organism evidence="3 4">
    <name type="scientific">Floridaenema fluviatile BLCC-F154</name>
    <dbReference type="NCBI Taxonomy" id="3153640"/>
    <lineage>
        <taxon>Bacteria</taxon>
        <taxon>Bacillati</taxon>
        <taxon>Cyanobacteriota</taxon>
        <taxon>Cyanophyceae</taxon>
        <taxon>Oscillatoriophycideae</taxon>
        <taxon>Aerosakkonematales</taxon>
        <taxon>Aerosakkonemataceae</taxon>
        <taxon>Floridanema</taxon>
        <taxon>Floridanema fluviatile</taxon>
    </lineage>
</organism>
<evidence type="ECO:0000313" key="3">
    <source>
        <dbReference type="EMBL" id="MFB2938368.1"/>
    </source>
</evidence>
<name>A0ABV4YJW1_9CYAN</name>
<keyword evidence="2" id="KW-0472">Membrane</keyword>
<feature type="region of interest" description="Disordered" evidence="1">
    <location>
        <begin position="560"/>
        <end position="621"/>
    </location>
</feature>
<comment type="caution">
    <text evidence="3">The sequence shown here is derived from an EMBL/GenBank/DDBJ whole genome shotgun (WGS) entry which is preliminary data.</text>
</comment>
<dbReference type="Proteomes" id="UP001576776">
    <property type="component" value="Unassembled WGS sequence"/>
</dbReference>
<evidence type="ECO:0008006" key="5">
    <source>
        <dbReference type="Google" id="ProtNLM"/>
    </source>
</evidence>
<accession>A0ABV4YJW1</accession>